<feature type="compositionally biased region" description="Polar residues" evidence="1">
    <location>
        <begin position="330"/>
        <end position="348"/>
    </location>
</feature>
<evidence type="ECO:0000313" key="2">
    <source>
        <dbReference type="EMBL" id="CAH9061948.1"/>
    </source>
</evidence>
<dbReference type="InterPro" id="IPR039317">
    <property type="entry name" value="TIC"/>
</dbReference>
<name>A0AAV0C145_9ASTE</name>
<feature type="region of interest" description="Disordered" evidence="1">
    <location>
        <begin position="295"/>
        <end position="408"/>
    </location>
</feature>
<feature type="compositionally biased region" description="Low complexity" evidence="1">
    <location>
        <begin position="1320"/>
        <end position="1374"/>
    </location>
</feature>
<feature type="compositionally biased region" description="Basic and acidic residues" evidence="1">
    <location>
        <begin position="43"/>
        <end position="69"/>
    </location>
</feature>
<feature type="region of interest" description="Disordered" evidence="1">
    <location>
        <begin position="1623"/>
        <end position="1642"/>
    </location>
</feature>
<feature type="region of interest" description="Disordered" evidence="1">
    <location>
        <begin position="209"/>
        <end position="279"/>
    </location>
</feature>
<reference evidence="2" key="1">
    <citation type="submission" date="2022-07" db="EMBL/GenBank/DDBJ databases">
        <authorList>
            <person name="Macas J."/>
            <person name="Novak P."/>
            <person name="Neumann P."/>
        </authorList>
    </citation>
    <scope>NUCLEOTIDE SEQUENCE</scope>
</reference>
<accession>A0AAV0C145</accession>
<keyword evidence="3" id="KW-1185">Reference proteome</keyword>
<feature type="compositionally biased region" description="Polar residues" evidence="1">
    <location>
        <begin position="396"/>
        <end position="408"/>
    </location>
</feature>
<gene>
    <name evidence="2" type="ORF">CEPIT_LOCUS1768</name>
</gene>
<feature type="compositionally biased region" description="Low complexity" evidence="1">
    <location>
        <begin position="608"/>
        <end position="617"/>
    </location>
</feature>
<sequence length="1652" mass="174909">MERNREGRRASLVAAPNGLSRRRHRPNSLRDSPDEDGPAEFSESVRLRERVKKDRDRDRERDRERERSSRSKRRRGGDRLIHGSDRGDDSSAESNYDEECEDDDGNHQHQSNGGGGARSLPPNPLTAAAAASFPNHHHPSSNTVNHHQQNHLQHRKTYPPNSTNVLRTSPVWKSGDEMIGGISVPRKARSAHTKRSHDWVSCNSGAAAAAANGGAAGGDQNHRQASTSPVRHGHALSPAHPLSPTSSNASGRKKIKANNGTKQRPPKSSSSKSTSSNREELEIEIAEVLYGLMTQSQAPPPPKKEVAATNDSREVANNRSGGGCGGDAADSNTQSPAILPMSSNSPSAPFSAIAPKRKRPRQVLEPQSSPSIRSSPSSASTKSQIDQTMAMKAEASSPNSEKTAVENNGGSLYSYASQGKTLSLDPVPESMAVVKSETRPAAGELSSREDPGGVGKVEEATILPNKESVVAVTAEDNNCDDSTSTVPAATTYKPSDRSEAENHTEKIQIDLMLRPSSEGEGEGEVNFCSTTVDHKRGASNSINPEMKLDDGELGKIDAQSVEAEEKKGSAEVEVVSDKKTVDAKGRDIDLQLDLEKREWDSGSAINRSQQPTQKQQPPSLPPPSARTNKEQSNMVVEKSSQSGSLPLPMSMASWSGGLPPLGYMAPLQGVLAMDGSTIPSTPLQPVFTQPRPKRCATHCYIARNIHLLQQFMKMNPFWPPAPTPSSLFGSNACNLNVVPATEFNGNIVGRGGSTGGLDKGPGLAIFPGFGSKDKGSQAPNIPDPVHRKQQQQQQILLQQPLPPPAAPNSLLPGHTYIIPLSQQQAGPRPGASKSPVAATGAQHALSNVTNSAAGGSNASATAAGGTHAAVSFSYPNVPPNETPYLAILQNNGYFQIPAVGAPLNYRGAHPSQPLPLFNGSFYSPQMIHPQQLQQQHQQQQTNSQSKQMQQNTSMSSGSSSSHKHLQNQQKRSQGHAAVNGNNGNGNVHNFPVSKSHTSQSQQHLQSQNIIPPPQARHIENELGGGDSPSTADSRARPPVNAYNQSYMMQIHHSNFGMMATSPATMGVVSAAPTSSSGNQNDKRQQQQHSLKTGLESMMPQNFTMPFAPLSSGASAPGIDMSSVAHNHAIFQSLPEAARQNFQMVAAAAVAASQQKKNYREEVRGGAGSGDPMTAAAADERKVLQGKTSPAHPAGFRQSMAFSGSDGTDVSASKMAATTNVMDTSRASMSPAWTARAVMPCSPGSVISNAQLHAQYQQQMVQQLQKQQQQLGTSVTRTKAPTTISNGTAEYLTSSVATGGVKFSNTISAFPQNLVQISGNTSSSPTHSSPQWKASAARASTSQAAQTSSLVSASSSHKNHTQQQQQMRMQQNHTQISFGTNHKSTVQGQHHPPPSSSNQSQSSTMMAGSPTTSSISKGASGSSPRRANSVSMSNKNDQAPTMAPQQGGKASVQQIANQKSSSPAGGRSAPSILGNQQHMPTTSGSGSKSQMQQQHLQKSVAQQSQLFFSGSYGQSQSTSTGSASATSGYFAQRRRPEQQQQHPLSSTGPPTSPTGMLNMCPVSLGGGTISNPGKSNAATAAASTNLRGISLPPQQALHAAQFSSQSSGNQHHILPAGFSYVQQHPSAASVKPTEQKQPAGNDSLHACWQLDKG</sequence>
<feature type="compositionally biased region" description="Basic and acidic residues" evidence="1">
    <location>
        <begin position="77"/>
        <end position="89"/>
    </location>
</feature>
<feature type="compositionally biased region" description="Basic and acidic residues" evidence="1">
    <location>
        <begin position="494"/>
        <end position="503"/>
    </location>
</feature>
<feature type="compositionally biased region" description="Polar residues" evidence="1">
    <location>
        <begin position="1375"/>
        <end position="1387"/>
    </location>
</feature>
<dbReference type="PANTHER" id="PTHR34798:SF2">
    <property type="entry name" value="PROTEIN TIME FOR COFFEE"/>
    <property type="match status" value="1"/>
</dbReference>
<feature type="compositionally biased region" description="Low complexity" evidence="1">
    <location>
        <begin position="267"/>
        <end position="276"/>
    </location>
</feature>
<feature type="compositionally biased region" description="Low complexity" evidence="1">
    <location>
        <begin position="928"/>
        <end position="960"/>
    </location>
</feature>
<feature type="region of interest" description="Disordered" evidence="1">
    <location>
        <begin position="477"/>
        <end position="503"/>
    </location>
</feature>
<feature type="compositionally biased region" description="Low complexity" evidence="1">
    <location>
        <begin position="1482"/>
        <end position="1493"/>
    </location>
</feature>
<dbReference type="GO" id="GO:0042752">
    <property type="term" value="P:regulation of circadian rhythm"/>
    <property type="evidence" value="ECO:0007669"/>
    <property type="project" value="InterPro"/>
</dbReference>
<feature type="compositionally biased region" description="Polar residues" evidence="1">
    <location>
        <begin position="630"/>
        <end position="644"/>
    </location>
</feature>
<feature type="region of interest" description="Disordered" evidence="1">
    <location>
        <begin position="1317"/>
        <end position="1567"/>
    </location>
</feature>
<comment type="caution">
    <text evidence="2">The sequence shown here is derived from an EMBL/GenBank/DDBJ whole genome shotgun (WGS) entry which is preliminary data.</text>
</comment>
<feature type="region of interest" description="Disordered" evidence="1">
    <location>
        <begin position="1"/>
        <end position="178"/>
    </location>
</feature>
<feature type="region of interest" description="Disordered" evidence="1">
    <location>
        <begin position="928"/>
        <end position="1038"/>
    </location>
</feature>
<organism evidence="2 3">
    <name type="scientific">Cuscuta epithymum</name>
    <dbReference type="NCBI Taxonomy" id="186058"/>
    <lineage>
        <taxon>Eukaryota</taxon>
        <taxon>Viridiplantae</taxon>
        <taxon>Streptophyta</taxon>
        <taxon>Embryophyta</taxon>
        <taxon>Tracheophyta</taxon>
        <taxon>Spermatophyta</taxon>
        <taxon>Magnoliopsida</taxon>
        <taxon>eudicotyledons</taxon>
        <taxon>Gunneridae</taxon>
        <taxon>Pentapetalae</taxon>
        <taxon>asterids</taxon>
        <taxon>lamiids</taxon>
        <taxon>Solanales</taxon>
        <taxon>Convolvulaceae</taxon>
        <taxon>Cuscuteae</taxon>
        <taxon>Cuscuta</taxon>
        <taxon>Cuscuta subgen. Cuscuta</taxon>
    </lineage>
</organism>
<evidence type="ECO:0000256" key="1">
    <source>
        <dbReference type="SAM" id="MobiDB-lite"/>
    </source>
</evidence>
<feature type="compositionally biased region" description="Acidic residues" evidence="1">
    <location>
        <begin position="95"/>
        <end position="104"/>
    </location>
</feature>
<feature type="compositionally biased region" description="Low complexity" evidence="1">
    <location>
        <begin position="1501"/>
        <end position="1530"/>
    </location>
</feature>
<dbReference type="Proteomes" id="UP001152523">
    <property type="component" value="Unassembled WGS sequence"/>
</dbReference>
<dbReference type="EMBL" id="CAMAPF010000010">
    <property type="protein sequence ID" value="CAH9061948.1"/>
    <property type="molecule type" value="Genomic_DNA"/>
</dbReference>
<feature type="compositionally biased region" description="Low complexity" evidence="1">
    <location>
        <begin position="974"/>
        <end position="1007"/>
    </location>
</feature>
<proteinExistence type="predicted"/>
<evidence type="ECO:0008006" key="4">
    <source>
        <dbReference type="Google" id="ProtNLM"/>
    </source>
</evidence>
<feature type="compositionally biased region" description="Polar residues" evidence="1">
    <location>
        <begin position="1472"/>
        <end position="1481"/>
    </location>
</feature>
<dbReference type="GO" id="GO:0005634">
    <property type="term" value="C:nucleus"/>
    <property type="evidence" value="ECO:0007669"/>
    <property type="project" value="TreeGrafter"/>
</dbReference>
<feature type="compositionally biased region" description="Polar residues" evidence="1">
    <location>
        <begin position="1424"/>
        <end position="1438"/>
    </location>
</feature>
<feature type="region of interest" description="Disordered" evidence="1">
    <location>
        <begin position="602"/>
        <end position="648"/>
    </location>
</feature>
<protein>
    <recommendedName>
        <fullName evidence="4">Time for coffee</fullName>
    </recommendedName>
</protein>
<feature type="compositionally biased region" description="Low complexity" evidence="1">
    <location>
        <begin position="1412"/>
        <end position="1422"/>
    </location>
</feature>
<feature type="region of interest" description="Disordered" evidence="1">
    <location>
        <begin position="822"/>
        <end position="841"/>
    </location>
</feature>
<feature type="compositionally biased region" description="Low complexity" evidence="1">
    <location>
        <begin position="366"/>
        <end position="383"/>
    </location>
</feature>
<dbReference type="PANTHER" id="PTHR34798">
    <property type="entry name" value="PROTEIN TIME FOR COFFEE"/>
    <property type="match status" value="1"/>
</dbReference>
<feature type="region of interest" description="Disordered" evidence="1">
    <location>
        <begin position="1068"/>
        <end position="1089"/>
    </location>
</feature>
<feature type="compositionally biased region" description="Low complexity" evidence="1">
    <location>
        <begin position="1459"/>
        <end position="1470"/>
    </location>
</feature>
<feature type="compositionally biased region" description="Basic and acidic residues" evidence="1">
    <location>
        <begin position="302"/>
        <end position="316"/>
    </location>
</feature>
<feature type="compositionally biased region" description="Basic residues" evidence="1">
    <location>
        <begin position="148"/>
        <end position="157"/>
    </location>
</feature>
<feature type="compositionally biased region" description="Low complexity" evidence="1">
    <location>
        <begin position="1537"/>
        <end position="1554"/>
    </location>
</feature>
<evidence type="ECO:0000313" key="3">
    <source>
        <dbReference type="Proteomes" id="UP001152523"/>
    </source>
</evidence>